<organism evidence="3 4">
    <name type="scientific">Pterulicium gracile</name>
    <dbReference type="NCBI Taxonomy" id="1884261"/>
    <lineage>
        <taxon>Eukaryota</taxon>
        <taxon>Fungi</taxon>
        <taxon>Dikarya</taxon>
        <taxon>Basidiomycota</taxon>
        <taxon>Agaricomycotina</taxon>
        <taxon>Agaricomycetes</taxon>
        <taxon>Agaricomycetidae</taxon>
        <taxon>Agaricales</taxon>
        <taxon>Pleurotineae</taxon>
        <taxon>Pterulaceae</taxon>
        <taxon>Pterulicium</taxon>
    </lineage>
</organism>
<protein>
    <submittedName>
        <fullName evidence="3">Uncharacterized protein</fullName>
    </submittedName>
</protein>
<evidence type="ECO:0000313" key="3">
    <source>
        <dbReference type="EMBL" id="TFL03031.1"/>
    </source>
</evidence>
<feature type="transmembrane region" description="Helical" evidence="2">
    <location>
        <begin position="16"/>
        <end position="39"/>
    </location>
</feature>
<dbReference type="Proteomes" id="UP000305067">
    <property type="component" value="Unassembled WGS sequence"/>
</dbReference>
<sequence length="76" mass="8193">MLGRKSGSCTVMIERVGLVVSCYSCSALLCFSFRFVFLLRSSPALHLYSSLRAKRSPSLLNAGGTDSRAGQLPSPH</sequence>
<accession>A0A5C3QR83</accession>
<keyword evidence="2" id="KW-1133">Transmembrane helix</keyword>
<dbReference type="AlphaFoldDB" id="A0A5C3QR83"/>
<name>A0A5C3QR83_9AGAR</name>
<evidence type="ECO:0000313" key="4">
    <source>
        <dbReference type="Proteomes" id="UP000305067"/>
    </source>
</evidence>
<dbReference type="EMBL" id="ML178821">
    <property type="protein sequence ID" value="TFL03031.1"/>
    <property type="molecule type" value="Genomic_DNA"/>
</dbReference>
<keyword evidence="2" id="KW-0472">Membrane</keyword>
<keyword evidence="4" id="KW-1185">Reference proteome</keyword>
<keyword evidence="2" id="KW-0812">Transmembrane</keyword>
<reference evidence="3 4" key="1">
    <citation type="journal article" date="2019" name="Nat. Ecol. Evol.">
        <title>Megaphylogeny resolves global patterns of mushroom evolution.</title>
        <authorList>
            <person name="Varga T."/>
            <person name="Krizsan K."/>
            <person name="Foldi C."/>
            <person name="Dima B."/>
            <person name="Sanchez-Garcia M."/>
            <person name="Sanchez-Ramirez S."/>
            <person name="Szollosi G.J."/>
            <person name="Szarkandi J.G."/>
            <person name="Papp V."/>
            <person name="Albert L."/>
            <person name="Andreopoulos W."/>
            <person name="Angelini C."/>
            <person name="Antonin V."/>
            <person name="Barry K.W."/>
            <person name="Bougher N.L."/>
            <person name="Buchanan P."/>
            <person name="Buyck B."/>
            <person name="Bense V."/>
            <person name="Catcheside P."/>
            <person name="Chovatia M."/>
            <person name="Cooper J."/>
            <person name="Damon W."/>
            <person name="Desjardin D."/>
            <person name="Finy P."/>
            <person name="Geml J."/>
            <person name="Haridas S."/>
            <person name="Hughes K."/>
            <person name="Justo A."/>
            <person name="Karasinski D."/>
            <person name="Kautmanova I."/>
            <person name="Kiss B."/>
            <person name="Kocsube S."/>
            <person name="Kotiranta H."/>
            <person name="LaButti K.M."/>
            <person name="Lechner B.E."/>
            <person name="Liimatainen K."/>
            <person name="Lipzen A."/>
            <person name="Lukacs Z."/>
            <person name="Mihaltcheva S."/>
            <person name="Morgado L.N."/>
            <person name="Niskanen T."/>
            <person name="Noordeloos M.E."/>
            <person name="Ohm R.A."/>
            <person name="Ortiz-Santana B."/>
            <person name="Ovrebo C."/>
            <person name="Racz N."/>
            <person name="Riley R."/>
            <person name="Savchenko A."/>
            <person name="Shiryaev A."/>
            <person name="Soop K."/>
            <person name="Spirin V."/>
            <person name="Szebenyi C."/>
            <person name="Tomsovsky M."/>
            <person name="Tulloss R.E."/>
            <person name="Uehling J."/>
            <person name="Grigoriev I.V."/>
            <person name="Vagvolgyi C."/>
            <person name="Papp T."/>
            <person name="Martin F.M."/>
            <person name="Miettinen O."/>
            <person name="Hibbett D.S."/>
            <person name="Nagy L.G."/>
        </authorList>
    </citation>
    <scope>NUCLEOTIDE SEQUENCE [LARGE SCALE GENOMIC DNA]</scope>
    <source>
        <strain evidence="3 4">CBS 309.79</strain>
    </source>
</reference>
<gene>
    <name evidence="3" type="ORF">BDV98DRAFT_565282</name>
</gene>
<evidence type="ECO:0000256" key="1">
    <source>
        <dbReference type="SAM" id="MobiDB-lite"/>
    </source>
</evidence>
<proteinExistence type="predicted"/>
<evidence type="ECO:0000256" key="2">
    <source>
        <dbReference type="SAM" id="Phobius"/>
    </source>
</evidence>
<feature type="region of interest" description="Disordered" evidence="1">
    <location>
        <begin position="57"/>
        <end position="76"/>
    </location>
</feature>